<comment type="caution">
    <text evidence="2">The sequence shown here is derived from an EMBL/GenBank/DDBJ whole genome shotgun (WGS) entry which is preliminary data.</text>
</comment>
<accession>A0AA88EE51</accession>
<proteinExistence type="predicted"/>
<evidence type="ECO:0000313" key="3">
    <source>
        <dbReference type="Proteomes" id="UP001187192"/>
    </source>
</evidence>
<gene>
    <name evidence="2" type="ORF">TIFTF001_052916</name>
</gene>
<organism evidence="2 3">
    <name type="scientific">Ficus carica</name>
    <name type="common">Common fig</name>
    <dbReference type="NCBI Taxonomy" id="3494"/>
    <lineage>
        <taxon>Eukaryota</taxon>
        <taxon>Viridiplantae</taxon>
        <taxon>Streptophyta</taxon>
        <taxon>Embryophyta</taxon>
        <taxon>Tracheophyta</taxon>
        <taxon>Spermatophyta</taxon>
        <taxon>Magnoliopsida</taxon>
        <taxon>eudicotyledons</taxon>
        <taxon>Gunneridae</taxon>
        <taxon>Pentapetalae</taxon>
        <taxon>rosids</taxon>
        <taxon>fabids</taxon>
        <taxon>Rosales</taxon>
        <taxon>Moraceae</taxon>
        <taxon>Ficeae</taxon>
        <taxon>Ficus</taxon>
    </lineage>
</organism>
<feature type="compositionally biased region" description="Low complexity" evidence="1">
    <location>
        <begin position="123"/>
        <end position="148"/>
    </location>
</feature>
<dbReference type="EMBL" id="BTGU01011751">
    <property type="protein sequence ID" value="GMN72803.1"/>
    <property type="molecule type" value="Genomic_DNA"/>
</dbReference>
<evidence type="ECO:0000256" key="1">
    <source>
        <dbReference type="SAM" id="MobiDB-lite"/>
    </source>
</evidence>
<dbReference type="Proteomes" id="UP001187192">
    <property type="component" value="Unassembled WGS sequence"/>
</dbReference>
<dbReference type="AlphaFoldDB" id="A0AA88EE51"/>
<feature type="region of interest" description="Disordered" evidence="1">
    <location>
        <begin position="117"/>
        <end position="148"/>
    </location>
</feature>
<protein>
    <submittedName>
        <fullName evidence="2">Uncharacterized protein</fullName>
    </submittedName>
</protein>
<sequence>MTLTQSIYKARVENIGLVHEAEEVKKKQSQNLKEEEHIAYNHGFLHDLGLASDAGRADEEGRRRFSGERGVVSGINNHGAQPARFQIGGKNFNSDQLLEILGSKDAEDLNSKSSTMMSLFAPSSDGSESSDCDSGISPMSSMSSKPQQKGPVFNFVNALWVVITL</sequence>
<keyword evidence="3" id="KW-1185">Reference proteome</keyword>
<evidence type="ECO:0000313" key="2">
    <source>
        <dbReference type="EMBL" id="GMN72803.1"/>
    </source>
</evidence>
<reference evidence="2" key="1">
    <citation type="submission" date="2023-07" db="EMBL/GenBank/DDBJ databases">
        <title>draft genome sequence of fig (Ficus carica).</title>
        <authorList>
            <person name="Takahashi T."/>
            <person name="Nishimura K."/>
        </authorList>
    </citation>
    <scope>NUCLEOTIDE SEQUENCE</scope>
</reference>
<name>A0AA88EE51_FICCA</name>